<evidence type="ECO:0000256" key="6">
    <source>
        <dbReference type="PROSITE-ProRule" id="PRU00169"/>
    </source>
</evidence>
<evidence type="ECO:0000256" key="3">
    <source>
        <dbReference type="ARBA" id="ARBA00022553"/>
    </source>
</evidence>
<dbReference type="Gene3D" id="3.40.50.2300">
    <property type="match status" value="1"/>
</dbReference>
<dbReference type="PROSITE" id="PS50112">
    <property type="entry name" value="PAS"/>
    <property type="match status" value="3"/>
</dbReference>
<dbReference type="PANTHER" id="PTHR43304">
    <property type="entry name" value="PHYTOCHROME-LIKE PROTEIN CPH1"/>
    <property type="match status" value="1"/>
</dbReference>
<dbReference type="SUPFAM" id="SSF47384">
    <property type="entry name" value="Homodimeric domain of signal transducing histidine kinase"/>
    <property type="match status" value="1"/>
</dbReference>
<dbReference type="SMART" id="SM00387">
    <property type="entry name" value="HATPase_c"/>
    <property type="match status" value="1"/>
</dbReference>
<feature type="domain" description="PAS" evidence="9">
    <location>
        <begin position="162"/>
        <end position="208"/>
    </location>
</feature>
<dbReference type="Pfam" id="PF13426">
    <property type="entry name" value="PAS_9"/>
    <property type="match status" value="1"/>
</dbReference>
<dbReference type="EMBL" id="JBHSZQ010000002">
    <property type="protein sequence ID" value="MFC7124856.1"/>
    <property type="molecule type" value="Genomic_DNA"/>
</dbReference>
<dbReference type="NCBIfam" id="TIGR00229">
    <property type="entry name" value="sensory_box"/>
    <property type="match status" value="3"/>
</dbReference>
<dbReference type="Pfam" id="PF00512">
    <property type="entry name" value="HisKA"/>
    <property type="match status" value="1"/>
</dbReference>
<dbReference type="AlphaFoldDB" id="A0ABD5X105"/>
<dbReference type="InterPro" id="IPR001610">
    <property type="entry name" value="PAC"/>
</dbReference>
<dbReference type="Gene3D" id="3.30.450.20">
    <property type="entry name" value="PAS domain"/>
    <property type="match status" value="3"/>
</dbReference>
<keyword evidence="3 6" id="KW-0597">Phosphoprotein</keyword>
<evidence type="ECO:0000256" key="5">
    <source>
        <dbReference type="ARBA" id="ARBA00022777"/>
    </source>
</evidence>
<dbReference type="InterPro" id="IPR052162">
    <property type="entry name" value="Sensor_kinase/Photoreceptor"/>
</dbReference>
<dbReference type="SMART" id="SM00448">
    <property type="entry name" value="REC"/>
    <property type="match status" value="1"/>
</dbReference>
<dbReference type="InterPro" id="IPR000700">
    <property type="entry name" value="PAS-assoc_C"/>
</dbReference>
<evidence type="ECO:0000259" key="7">
    <source>
        <dbReference type="PROSITE" id="PS50109"/>
    </source>
</evidence>
<feature type="domain" description="Histidine kinase" evidence="7">
    <location>
        <begin position="531"/>
        <end position="718"/>
    </location>
</feature>
<dbReference type="Pfam" id="PF02518">
    <property type="entry name" value="HATPase_c"/>
    <property type="match status" value="1"/>
</dbReference>
<dbReference type="PROSITE" id="PS50109">
    <property type="entry name" value="HIS_KIN"/>
    <property type="match status" value="1"/>
</dbReference>
<dbReference type="SMART" id="SM00091">
    <property type="entry name" value="PAS"/>
    <property type="match status" value="3"/>
</dbReference>
<dbReference type="InterPro" id="IPR003594">
    <property type="entry name" value="HATPase_dom"/>
</dbReference>
<proteinExistence type="predicted"/>
<feature type="domain" description="PAC" evidence="10">
    <location>
        <begin position="338"/>
        <end position="389"/>
    </location>
</feature>
<dbReference type="PROSITE" id="PS50110">
    <property type="entry name" value="RESPONSE_REGULATORY"/>
    <property type="match status" value="1"/>
</dbReference>
<dbReference type="InterPro" id="IPR001789">
    <property type="entry name" value="Sig_transdc_resp-reg_receiver"/>
</dbReference>
<accession>A0ABD5X105</accession>
<dbReference type="EC" id="2.7.13.3" evidence="2"/>
<feature type="domain" description="PAC" evidence="10">
    <location>
        <begin position="211"/>
        <end position="262"/>
    </location>
</feature>
<dbReference type="SUPFAM" id="SSF55874">
    <property type="entry name" value="ATPase domain of HSP90 chaperone/DNA topoisomerase II/histidine kinase"/>
    <property type="match status" value="1"/>
</dbReference>
<evidence type="ECO:0000256" key="4">
    <source>
        <dbReference type="ARBA" id="ARBA00022679"/>
    </source>
</evidence>
<evidence type="ECO:0000313" key="12">
    <source>
        <dbReference type="Proteomes" id="UP001596414"/>
    </source>
</evidence>
<dbReference type="InterPro" id="IPR036097">
    <property type="entry name" value="HisK_dim/P_sf"/>
</dbReference>
<organism evidence="11 12">
    <name type="scientific">Halovenus rubra</name>
    <dbReference type="NCBI Taxonomy" id="869890"/>
    <lineage>
        <taxon>Archaea</taxon>
        <taxon>Methanobacteriati</taxon>
        <taxon>Methanobacteriota</taxon>
        <taxon>Stenosarchaea group</taxon>
        <taxon>Halobacteria</taxon>
        <taxon>Halobacteriales</taxon>
        <taxon>Haloarculaceae</taxon>
        <taxon>Halovenus</taxon>
    </lineage>
</organism>
<dbReference type="InterPro" id="IPR005467">
    <property type="entry name" value="His_kinase_dom"/>
</dbReference>
<comment type="caution">
    <text evidence="11">The sequence shown here is derived from an EMBL/GenBank/DDBJ whole genome shotgun (WGS) entry which is preliminary data.</text>
</comment>
<feature type="modified residue" description="4-aspartylphosphate" evidence="6">
    <location>
        <position position="56"/>
    </location>
</feature>
<dbReference type="Gene3D" id="2.10.70.100">
    <property type="match status" value="2"/>
</dbReference>
<evidence type="ECO:0000259" key="10">
    <source>
        <dbReference type="PROSITE" id="PS50113"/>
    </source>
</evidence>
<feature type="domain" description="PAC" evidence="10">
    <location>
        <begin position="470"/>
        <end position="520"/>
    </location>
</feature>
<reference evidence="11 12" key="1">
    <citation type="journal article" date="2014" name="Int. J. Syst. Evol. Microbiol.">
        <title>Complete genome sequence of Corynebacterium casei LMG S-19264T (=DSM 44701T), isolated from a smear-ripened cheese.</title>
        <authorList>
            <consortium name="US DOE Joint Genome Institute (JGI-PGF)"/>
            <person name="Walter F."/>
            <person name="Albersmeier A."/>
            <person name="Kalinowski J."/>
            <person name="Ruckert C."/>
        </authorList>
    </citation>
    <scope>NUCLEOTIDE SEQUENCE [LARGE SCALE GENOMIC DNA]</scope>
    <source>
        <strain evidence="11 12">CGMCC 4.7215</strain>
    </source>
</reference>
<evidence type="ECO:0000256" key="2">
    <source>
        <dbReference type="ARBA" id="ARBA00012438"/>
    </source>
</evidence>
<dbReference type="InterPro" id="IPR013655">
    <property type="entry name" value="PAS_fold_3"/>
</dbReference>
<dbReference type="SUPFAM" id="SSF52172">
    <property type="entry name" value="CheY-like"/>
    <property type="match status" value="1"/>
</dbReference>
<dbReference type="Pfam" id="PF00072">
    <property type="entry name" value="Response_reg"/>
    <property type="match status" value="1"/>
</dbReference>
<dbReference type="Pfam" id="PF08447">
    <property type="entry name" value="PAS_3"/>
    <property type="match status" value="2"/>
</dbReference>
<gene>
    <name evidence="11" type="ORF">ACFQJ7_02220</name>
</gene>
<dbReference type="RefSeq" id="WP_267638369.1">
    <property type="nucleotide sequence ID" value="NZ_JAODIY010000013.1"/>
</dbReference>
<dbReference type="CDD" id="cd00075">
    <property type="entry name" value="HATPase"/>
    <property type="match status" value="1"/>
</dbReference>
<evidence type="ECO:0000259" key="8">
    <source>
        <dbReference type="PROSITE" id="PS50110"/>
    </source>
</evidence>
<dbReference type="CDD" id="cd00082">
    <property type="entry name" value="HisKA"/>
    <property type="match status" value="1"/>
</dbReference>
<dbReference type="Gene3D" id="3.30.565.10">
    <property type="entry name" value="Histidine kinase-like ATPase, C-terminal domain"/>
    <property type="match status" value="1"/>
</dbReference>
<evidence type="ECO:0000256" key="1">
    <source>
        <dbReference type="ARBA" id="ARBA00000085"/>
    </source>
</evidence>
<keyword evidence="4" id="KW-0808">Transferase</keyword>
<dbReference type="CDD" id="cd00130">
    <property type="entry name" value="PAS"/>
    <property type="match status" value="3"/>
</dbReference>
<dbReference type="PROSITE" id="PS50113">
    <property type="entry name" value="PAC"/>
    <property type="match status" value="3"/>
</dbReference>
<evidence type="ECO:0000259" key="9">
    <source>
        <dbReference type="PROSITE" id="PS50112"/>
    </source>
</evidence>
<evidence type="ECO:0000313" key="11">
    <source>
        <dbReference type="EMBL" id="MFC7124856.1"/>
    </source>
</evidence>
<feature type="domain" description="PAS" evidence="9">
    <location>
        <begin position="390"/>
        <end position="461"/>
    </location>
</feature>
<dbReference type="Proteomes" id="UP001596414">
    <property type="component" value="Unassembled WGS sequence"/>
</dbReference>
<dbReference type="CDD" id="cd00156">
    <property type="entry name" value="REC"/>
    <property type="match status" value="1"/>
</dbReference>
<sequence>MNQSIKILYVDDESEFADLSSTFLEHESQQFTIETATSAQEGLTLLSDEIECIISDYEIPGKDGLTFLNEVRDTYSDLPFILFTRKGSEEVASEAISAGVTDYLRKQNGSEQYELLAKRVETAVDQYRAERKVDRHDYLFSKAHELADVGVWEWDRQTEDGYYSDQVYEIYGADPSRECTPKEDITEFYHPDDRERMRTAFRDAIEAGEHYDIEARIIAADGTRKWIRTLGDPVFEDGSCQRVRGTIREITERKERERELEQQRKRLTVALEGSNAGVWEWDPETDDVVWHESTERLFGLEVGTFEGTYEAFAERVHPEDIGILEGEIEAALPTHDPFEAEYRIQSVDNGDIWIYARAEFVDIEGLSPRYVGVISDITERKQREHELERAKERYRTLLDAAPDAIFVADAESGEIQQTNQAASELLDRPREEIIGMHQTDLHPPERAEEYAEIFRDHVTSGVGRAERLGEGTDIYVKDANGAEIPVEISARTVEIEGTHFIQGYFRDITDRKEREKELQRQNERLDEFVSVVSHDLRNPLSVLSLWLDMIETEDQDEIERCRRAVTRMDQLIDDLLALAHHGETDSDSEPVSLSELPSECWEITPTGEAELRVETDASVIAKRTRLKQLFENLFTNAVTHGGEDVTITVGHIDDGFYVEDDGVGIPEDEREQSLEAGYSTGDSGTGLGLNIVKQIVLAEDWEIHVIESDEGGARFEITGVDILE</sequence>
<dbReference type="GO" id="GO:0004673">
    <property type="term" value="F:protein histidine kinase activity"/>
    <property type="evidence" value="ECO:0007669"/>
    <property type="project" value="UniProtKB-EC"/>
</dbReference>
<dbReference type="InterPro" id="IPR036890">
    <property type="entry name" value="HATPase_C_sf"/>
</dbReference>
<dbReference type="SMART" id="SM00086">
    <property type="entry name" value="PAC"/>
    <property type="match status" value="3"/>
</dbReference>
<dbReference type="InterPro" id="IPR000014">
    <property type="entry name" value="PAS"/>
</dbReference>
<dbReference type="SMART" id="SM00388">
    <property type="entry name" value="HisKA"/>
    <property type="match status" value="1"/>
</dbReference>
<name>A0ABD5X105_9EURY</name>
<dbReference type="SUPFAM" id="SSF55785">
    <property type="entry name" value="PYP-like sensor domain (PAS domain)"/>
    <property type="match status" value="3"/>
</dbReference>
<comment type="catalytic activity">
    <reaction evidence="1">
        <text>ATP + protein L-histidine = ADP + protein N-phospho-L-histidine.</text>
        <dbReference type="EC" id="2.7.13.3"/>
    </reaction>
</comment>
<protein>
    <recommendedName>
        <fullName evidence="2">histidine kinase</fullName>
        <ecNumber evidence="2">2.7.13.3</ecNumber>
    </recommendedName>
</protein>
<dbReference type="InterPro" id="IPR035965">
    <property type="entry name" value="PAS-like_dom_sf"/>
</dbReference>
<keyword evidence="5" id="KW-0418">Kinase</keyword>
<dbReference type="Gene3D" id="1.10.287.130">
    <property type="match status" value="1"/>
</dbReference>
<feature type="domain" description="Response regulatory" evidence="8">
    <location>
        <begin position="6"/>
        <end position="121"/>
    </location>
</feature>
<feature type="domain" description="PAS" evidence="9">
    <location>
        <begin position="263"/>
        <end position="335"/>
    </location>
</feature>
<dbReference type="InterPro" id="IPR003661">
    <property type="entry name" value="HisK_dim/P_dom"/>
</dbReference>
<dbReference type="PANTHER" id="PTHR43304:SF1">
    <property type="entry name" value="PAC DOMAIN-CONTAINING PROTEIN"/>
    <property type="match status" value="1"/>
</dbReference>
<dbReference type="InterPro" id="IPR011006">
    <property type="entry name" value="CheY-like_superfamily"/>
</dbReference>